<sequence length="359" mass="39352">MCDNGDGDAAETGGRRGRVEASHGSWIGRRVQRAKRMPCFLLGKEQGETAPEKRWSDDSMRMNDGERRDGDLGFAAGRFWQRGLPIEHFHYFIPAPRSRAFPGQWRAAGRESDDARRRRHQHHEARSGGRSISHIAGVLMVWLPSHPTPSPTHPLLCRRSFPHNLEMDAVAVTSIPCGQPLCLLPATKSISSRPRRAWECRSCEKLDRSSSQNQGHDVQQAAGNTHRGLPKLGRLVEQIWVSHQGTLGPVVRSSGRAVPYVGAVVIATRVAGAEMVAGPAASARYSSTTCGPRGQLGSSRRRPSSSGNLGRIGAKRTGSKAVMPLMNRMATSAPARTCRKGLVVSPYELTGFKDEMMRR</sequence>
<feature type="region of interest" description="Disordered" evidence="1">
    <location>
        <begin position="281"/>
        <end position="318"/>
    </location>
</feature>
<feature type="region of interest" description="Disordered" evidence="1">
    <location>
        <begin position="46"/>
        <end position="66"/>
    </location>
</feature>
<dbReference type="EMBL" id="PDLM01000001">
    <property type="protein sequence ID" value="RDW88746.1"/>
    <property type="molecule type" value="Genomic_DNA"/>
</dbReference>
<organism evidence="2 3">
    <name type="scientific">Coleophoma cylindrospora</name>
    <dbReference type="NCBI Taxonomy" id="1849047"/>
    <lineage>
        <taxon>Eukaryota</taxon>
        <taxon>Fungi</taxon>
        <taxon>Dikarya</taxon>
        <taxon>Ascomycota</taxon>
        <taxon>Pezizomycotina</taxon>
        <taxon>Leotiomycetes</taxon>
        <taxon>Helotiales</taxon>
        <taxon>Dermateaceae</taxon>
        <taxon>Coleophoma</taxon>
    </lineage>
</organism>
<evidence type="ECO:0000313" key="3">
    <source>
        <dbReference type="Proteomes" id="UP000256645"/>
    </source>
</evidence>
<feature type="compositionally biased region" description="Low complexity" evidence="1">
    <location>
        <begin position="291"/>
        <end position="311"/>
    </location>
</feature>
<dbReference type="Proteomes" id="UP000256645">
    <property type="component" value="Unassembled WGS sequence"/>
</dbReference>
<protein>
    <submittedName>
        <fullName evidence="2">Uncharacterized protein</fullName>
    </submittedName>
</protein>
<name>A0A3D8SR14_9HELO</name>
<evidence type="ECO:0000256" key="1">
    <source>
        <dbReference type="SAM" id="MobiDB-lite"/>
    </source>
</evidence>
<feature type="region of interest" description="Disordered" evidence="1">
    <location>
        <begin position="108"/>
        <end position="130"/>
    </location>
</feature>
<dbReference type="AlphaFoldDB" id="A0A3D8SR14"/>
<accession>A0A3D8SR14</accession>
<proteinExistence type="predicted"/>
<feature type="region of interest" description="Disordered" evidence="1">
    <location>
        <begin position="1"/>
        <end position="23"/>
    </location>
</feature>
<comment type="caution">
    <text evidence="2">The sequence shown here is derived from an EMBL/GenBank/DDBJ whole genome shotgun (WGS) entry which is preliminary data.</text>
</comment>
<evidence type="ECO:0000313" key="2">
    <source>
        <dbReference type="EMBL" id="RDW88746.1"/>
    </source>
</evidence>
<reference evidence="2 3" key="1">
    <citation type="journal article" date="2018" name="IMA Fungus">
        <title>IMA Genome-F 9: Draft genome sequence of Annulohypoxylon stygium, Aspergillus mulundensis, Berkeleyomyces basicola (syn. Thielaviopsis basicola), Ceratocystis smalleyi, two Cercospora beticola strains, Coleophoma cylindrospora, Fusarium fracticaudum, Phialophora cf. hyalina, and Morchella septimelata.</title>
        <authorList>
            <person name="Wingfield B.D."/>
            <person name="Bills G.F."/>
            <person name="Dong Y."/>
            <person name="Huang W."/>
            <person name="Nel W.J."/>
            <person name="Swalarsk-Parry B.S."/>
            <person name="Vaghefi N."/>
            <person name="Wilken P.M."/>
            <person name="An Z."/>
            <person name="de Beer Z.W."/>
            <person name="De Vos L."/>
            <person name="Chen L."/>
            <person name="Duong T.A."/>
            <person name="Gao Y."/>
            <person name="Hammerbacher A."/>
            <person name="Kikkert J.R."/>
            <person name="Li Y."/>
            <person name="Li H."/>
            <person name="Li K."/>
            <person name="Li Q."/>
            <person name="Liu X."/>
            <person name="Ma X."/>
            <person name="Naidoo K."/>
            <person name="Pethybridge S.J."/>
            <person name="Sun J."/>
            <person name="Steenkamp E.T."/>
            <person name="van der Nest M.A."/>
            <person name="van Wyk S."/>
            <person name="Wingfield M.J."/>
            <person name="Xiong C."/>
            <person name="Yue Q."/>
            <person name="Zhang X."/>
        </authorList>
    </citation>
    <scope>NUCLEOTIDE SEQUENCE [LARGE SCALE GENOMIC DNA]</scope>
    <source>
        <strain evidence="2 3">BP6252</strain>
    </source>
</reference>
<keyword evidence="3" id="KW-1185">Reference proteome</keyword>
<gene>
    <name evidence="2" type="ORF">BP6252_00778</name>
</gene>